<sequence>MLCTSRSHFSIYTRAKRTLKELQRSTAQVRETVNRTGSSCASTVYERVVKRTAIVERKSYKVQFAISQLGAGGDKTNMWKMVLLDATKKDLFGLHCVGQKIILQVILNAWAVLDRGQQGPVPV</sequence>
<accession>A0ABU7E9T5</accession>
<organism evidence="1 2">
    <name type="scientific">Characodon lateralis</name>
    <dbReference type="NCBI Taxonomy" id="208331"/>
    <lineage>
        <taxon>Eukaryota</taxon>
        <taxon>Metazoa</taxon>
        <taxon>Chordata</taxon>
        <taxon>Craniata</taxon>
        <taxon>Vertebrata</taxon>
        <taxon>Euteleostomi</taxon>
        <taxon>Actinopterygii</taxon>
        <taxon>Neopterygii</taxon>
        <taxon>Teleostei</taxon>
        <taxon>Neoteleostei</taxon>
        <taxon>Acanthomorphata</taxon>
        <taxon>Ovalentaria</taxon>
        <taxon>Atherinomorphae</taxon>
        <taxon>Cyprinodontiformes</taxon>
        <taxon>Goodeidae</taxon>
        <taxon>Characodon</taxon>
    </lineage>
</organism>
<gene>
    <name evidence="1" type="ORF">CHARACLAT_009895</name>
</gene>
<proteinExistence type="predicted"/>
<keyword evidence="2" id="KW-1185">Reference proteome</keyword>
<dbReference type="EMBL" id="JAHUTJ010049798">
    <property type="protein sequence ID" value="MED6283540.1"/>
    <property type="molecule type" value="Genomic_DNA"/>
</dbReference>
<dbReference type="Proteomes" id="UP001352852">
    <property type="component" value="Unassembled WGS sequence"/>
</dbReference>
<evidence type="ECO:0000313" key="1">
    <source>
        <dbReference type="EMBL" id="MED6283540.1"/>
    </source>
</evidence>
<reference evidence="1 2" key="1">
    <citation type="submission" date="2021-06" db="EMBL/GenBank/DDBJ databases">
        <authorList>
            <person name="Palmer J.M."/>
        </authorList>
    </citation>
    <scope>NUCLEOTIDE SEQUENCE [LARGE SCALE GENOMIC DNA]</scope>
    <source>
        <strain evidence="1 2">CL_MEX2019</strain>
        <tissue evidence="1">Muscle</tissue>
    </source>
</reference>
<protein>
    <submittedName>
        <fullName evidence="1">Uncharacterized protein</fullName>
    </submittedName>
</protein>
<comment type="caution">
    <text evidence="1">The sequence shown here is derived from an EMBL/GenBank/DDBJ whole genome shotgun (WGS) entry which is preliminary data.</text>
</comment>
<evidence type="ECO:0000313" key="2">
    <source>
        <dbReference type="Proteomes" id="UP001352852"/>
    </source>
</evidence>
<name>A0ABU7E9T5_9TELE</name>